<dbReference type="AlphaFoldDB" id="A0A7U7J3M9"/>
<dbReference type="RefSeq" id="WP_034434987.1">
    <property type="nucleotide sequence ID" value="NZ_CBTK010000257.1"/>
</dbReference>
<proteinExistence type="predicted"/>
<reference evidence="1 2" key="1">
    <citation type="journal article" date="2014" name="ISME J.">
        <title>Candidatus Competibacter-lineage genomes retrieved from metagenomes reveal functional metabolic diversity.</title>
        <authorList>
            <person name="McIlroy S.J."/>
            <person name="Albertsen M."/>
            <person name="Andresen E.K."/>
            <person name="Saunders A.M."/>
            <person name="Kristiansen R."/>
            <person name="Stokholm-Bjerregaard M."/>
            <person name="Nielsen K.L."/>
            <person name="Nielsen P.H."/>
        </authorList>
    </citation>
    <scope>NUCLEOTIDE SEQUENCE [LARGE SCALE GENOMIC DNA]</scope>
    <source>
        <strain evidence="1 2">Run_B_J11</strain>
    </source>
</reference>
<keyword evidence="2" id="KW-1185">Reference proteome</keyword>
<evidence type="ECO:0000313" key="2">
    <source>
        <dbReference type="Proteomes" id="UP000019184"/>
    </source>
</evidence>
<dbReference type="EMBL" id="CBTK010000257">
    <property type="protein sequence ID" value="CDH46326.1"/>
    <property type="molecule type" value="Genomic_DNA"/>
</dbReference>
<comment type="caution">
    <text evidence="1">The sequence shown here is derived from an EMBL/GenBank/DDBJ whole genome shotgun (WGS) entry which is preliminary data.</text>
</comment>
<sequence>MPSVLQEIAQQFEGVDPDKVKELHRIEQVYTHFGLEEGTTATPTSDGGGAARRLLRYLPRMARMKGFRLYRIGVGEQANGIYARQAVALLDARHLPTPGNTLVVLDPLGIATDAPTMEHDDSRQYSFEDWQHLQHHYGYGCALLSDSQFTLAQTGS</sequence>
<accession>A0A7U7J3M9</accession>
<name>A0A7U7J3M9_9GAMM</name>
<protein>
    <submittedName>
        <fullName evidence="1">Uncharacterized protein</fullName>
    </submittedName>
</protein>
<evidence type="ECO:0000313" key="1">
    <source>
        <dbReference type="EMBL" id="CDH46326.1"/>
    </source>
</evidence>
<dbReference type="Proteomes" id="UP000019184">
    <property type="component" value="Unassembled WGS sequence"/>
</dbReference>
<gene>
    <name evidence="1" type="ORF">BN874_420039</name>
</gene>
<organism evidence="1 2">
    <name type="scientific">Candidatus Contendobacter odensis Run_B_J11</name>
    <dbReference type="NCBI Taxonomy" id="1400861"/>
    <lineage>
        <taxon>Bacteria</taxon>
        <taxon>Pseudomonadati</taxon>
        <taxon>Pseudomonadota</taxon>
        <taxon>Gammaproteobacteria</taxon>
        <taxon>Candidatus Competibacteraceae</taxon>
        <taxon>Candidatus Contendibacter</taxon>
    </lineage>
</organism>